<comment type="caution">
    <text evidence="2">The sequence shown here is derived from an EMBL/GenBank/DDBJ whole genome shotgun (WGS) entry which is preliminary data.</text>
</comment>
<feature type="region of interest" description="Disordered" evidence="1">
    <location>
        <begin position="272"/>
        <end position="296"/>
    </location>
</feature>
<dbReference type="PANTHER" id="PTHR43739">
    <property type="entry name" value="XYLOGLUCANASE (EUROFUNG)"/>
    <property type="match status" value="1"/>
</dbReference>
<dbReference type="EMBL" id="JBHTAP010000001">
    <property type="protein sequence ID" value="MFC7234607.1"/>
    <property type="molecule type" value="Genomic_DNA"/>
</dbReference>
<accession>A0ABD5ZMM1</accession>
<keyword evidence="3" id="KW-1185">Reference proteome</keyword>
<organism evidence="2 3">
    <name type="scientific">Halosegnis marinus</name>
    <dbReference type="NCBI Taxonomy" id="3034023"/>
    <lineage>
        <taxon>Archaea</taxon>
        <taxon>Methanobacteriati</taxon>
        <taxon>Methanobacteriota</taxon>
        <taxon>Stenosarchaea group</taxon>
        <taxon>Halobacteria</taxon>
        <taxon>Halobacteriales</taxon>
        <taxon>Natronomonadaceae</taxon>
        <taxon>Halosegnis</taxon>
    </lineage>
</organism>
<dbReference type="InterPro" id="IPR052025">
    <property type="entry name" value="Xyloglucanase_GH74"/>
</dbReference>
<dbReference type="RefSeq" id="WP_276235614.1">
    <property type="nucleotide sequence ID" value="NZ_CP119802.1"/>
</dbReference>
<sequence>MLAAFPDRVLDVESGSETRLSDVTCLAGGERPLVGTTDGLYELGGDPVRRFEGHVTAVARTADGDWWLGTEPSAVYRSDDGRSWEALPDLTTLPSSDEWAFPPRPDTHHVRWLAPDPTRAGRWYVAVEAGALVRTDDGGATWRDRVSGARRDTHELAVHPETGRLYCAAGDGYAESTDGGDSWHYPQDGLDERYCWSVAVGTDPDLRVLSSARSAGHAHRRGSSSVYRNAGDGWERIDALPHGEGCYRAVVRAAGDRFVVLSNRGLYESADGGDSWTEVVPGDDLPDAPPAGLVLD</sequence>
<dbReference type="GeneID" id="79266275"/>
<dbReference type="InterPro" id="IPR015943">
    <property type="entry name" value="WD40/YVTN_repeat-like_dom_sf"/>
</dbReference>
<evidence type="ECO:0000256" key="1">
    <source>
        <dbReference type="SAM" id="MobiDB-lite"/>
    </source>
</evidence>
<protein>
    <submittedName>
        <fullName evidence="2">Sialidase family protein</fullName>
    </submittedName>
</protein>
<evidence type="ECO:0000313" key="3">
    <source>
        <dbReference type="Proteomes" id="UP001596398"/>
    </source>
</evidence>
<proteinExistence type="predicted"/>
<evidence type="ECO:0000313" key="2">
    <source>
        <dbReference type="EMBL" id="MFC7234607.1"/>
    </source>
</evidence>
<dbReference type="PANTHER" id="PTHR43739:SF5">
    <property type="entry name" value="EXO-ALPHA-SIALIDASE"/>
    <property type="match status" value="1"/>
</dbReference>
<dbReference type="AlphaFoldDB" id="A0ABD5ZMM1"/>
<reference evidence="2 3" key="1">
    <citation type="journal article" date="2019" name="Int. J. Syst. Evol. Microbiol.">
        <title>The Global Catalogue of Microorganisms (GCM) 10K type strain sequencing project: providing services to taxonomists for standard genome sequencing and annotation.</title>
        <authorList>
            <consortium name="The Broad Institute Genomics Platform"/>
            <consortium name="The Broad Institute Genome Sequencing Center for Infectious Disease"/>
            <person name="Wu L."/>
            <person name="Ma J."/>
        </authorList>
    </citation>
    <scope>NUCLEOTIDE SEQUENCE [LARGE SCALE GENOMIC DNA]</scope>
    <source>
        <strain evidence="2 3">DT85</strain>
    </source>
</reference>
<name>A0ABD5ZMM1_9EURY</name>
<dbReference type="Gene3D" id="2.130.10.10">
    <property type="entry name" value="YVTN repeat-like/Quinoprotein amine dehydrogenase"/>
    <property type="match status" value="1"/>
</dbReference>
<dbReference type="Proteomes" id="UP001596398">
    <property type="component" value="Unassembled WGS sequence"/>
</dbReference>
<dbReference type="CDD" id="cd15482">
    <property type="entry name" value="Sialidase_non-viral"/>
    <property type="match status" value="1"/>
</dbReference>
<dbReference type="SUPFAM" id="SSF110296">
    <property type="entry name" value="Oligoxyloglucan reducing end-specific cellobiohydrolase"/>
    <property type="match status" value="1"/>
</dbReference>
<gene>
    <name evidence="2" type="ORF">ACFQJ4_04660</name>
</gene>